<evidence type="ECO:0000313" key="3">
    <source>
        <dbReference type="EMBL" id="HIZ37712.1"/>
    </source>
</evidence>
<dbReference type="AlphaFoldDB" id="A0A9D2EI97"/>
<evidence type="ECO:0000259" key="2">
    <source>
        <dbReference type="Pfam" id="PF11268"/>
    </source>
</evidence>
<comment type="caution">
    <text evidence="3">The sequence shown here is derived from an EMBL/GenBank/DDBJ whole genome shotgun (WGS) entry which is preliminary data.</text>
</comment>
<evidence type="ECO:0000313" key="4">
    <source>
        <dbReference type="Proteomes" id="UP000824037"/>
    </source>
</evidence>
<feature type="compositionally biased region" description="Basic residues" evidence="1">
    <location>
        <begin position="320"/>
        <end position="330"/>
    </location>
</feature>
<gene>
    <name evidence="3" type="ORF">H9815_18195</name>
</gene>
<feature type="compositionally biased region" description="Acidic residues" evidence="1">
    <location>
        <begin position="206"/>
        <end position="215"/>
    </location>
</feature>
<reference evidence="3" key="1">
    <citation type="journal article" date="2021" name="PeerJ">
        <title>Extensive microbial diversity within the chicken gut microbiome revealed by metagenomics and culture.</title>
        <authorList>
            <person name="Gilroy R."/>
            <person name="Ravi A."/>
            <person name="Getino M."/>
            <person name="Pursley I."/>
            <person name="Horton D.L."/>
            <person name="Alikhan N.F."/>
            <person name="Baker D."/>
            <person name="Gharbi K."/>
            <person name="Hall N."/>
            <person name="Watson M."/>
            <person name="Adriaenssens E.M."/>
            <person name="Foster-Nyarko E."/>
            <person name="Jarju S."/>
            <person name="Secka A."/>
            <person name="Antonio M."/>
            <person name="Oren A."/>
            <person name="Chaudhuri R.R."/>
            <person name="La Ragione R."/>
            <person name="Hildebrand F."/>
            <person name="Pallen M.J."/>
        </authorList>
    </citation>
    <scope>NUCLEOTIDE SEQUENCE</scope>
    <source>
        <strain evidence="3">ChiGjej4B4-7305</strain>
    </source>
</reference>
<organism evidence="3 4">
    <name type="scientific">Candidatus Ruania gallistercoris</name>
    <dbReference type="NCBI Taxonomy" id="2838746"/>
    <lineage>
        <taxon>Bacteria</taxon>
        <taxon>Bacillati</taxon>
        <taxon>Actinomycetota</taxon>
        <taxon>Actinomycetes</taxon>
        <taxon>Micrococcales</taxon>
        <taxon>Ruaniaceae</taxon>
        <taxon>Ruania</taxon>
    </lineage>
</organism>
<feature type="domain" description="DUF3071" evidence="2">
    <location>
        <begin position="1"/>
        <end position="163"/>
    </location>
</feature>
<dbReference type="InterPro" id="IPR047682">
    <property type="entry name" value="SepH-like"/>
</dbReference>
<feature type="region of interest" description="Disordered" evidence="1">
    <location>
        <begin position="260"/>
        <end position="346"/>
    </location>
</feature>
<dbReference type="EMBL" id="DXBY01000313">
    <property type="protein sequence ID" value="HIZ37712.1"/>
    <property type="molecule type" value="Genomic_DNA"/>
</dbReference>
<reference evidence="3" key="2">
    <citation type="submission" date="2021-04" db="EMBL/GenBank/DDBJ databases">
        <authorList>
            <person name="Gilroy R."/>
        </authorList>
    </citation>
    <scope>NUCLEOTIDE SEQUENCE</scope>
    <source>
        <strain evidence="3">ChiGjej4B4-7305</strain>
    </source>
</reference>
<dbReference type="InterPro" id="IPR021421">
    <property type="entry name" value="DUF3071"/>
</dbReference>
<dbReference type="Proteomes" id="UP000824037">
    <property type="component" value="Unassembled WGS sequence"/>
</dbReference>
<sequence length="346" mass="37943">MVELELVGIHSDGEHLIVMAPDGERYRLVIDEALRAAVRRDRPHLEKVRSSGAMRPRDIQVQIRAGASAEEVADASGLPIETVRRYEGPVLAEREHVSMRAQALPIGRDPDAPVLGDVVLDRLATRGVDTGQVAWDARRNGQEPWQVVVRFSSGEKLREATWEVDLTARMTRAVDDEARWLSETELESPAGRRHLQSVRSTPVYDQAEEDSDTDDGAGLAESLQAVDAGLERDARTDQPADDDDEATAALLAELSASRGVRPGAVAEDDGVHEPMLWEDPPAAHPSASHPEETPESPEVLTSPGEQPAVEPEGEEEAKPAPRRRSRRSRRTSVPSWDEIVFGAKND</sequence>
<proteinExistence type="predicted"/>
<accession>A0A9D2EI97</accession>
<dbReference type="NCBIfam" id="NF040712">
    <property type="entry name" value="SepH"/>
    <property type="match status" value="1"/>
</dbReference>
<evidence type="ECO:0000256" key="1">
    <source>
        <dbReference type="SAM" id="MobiDB-lite"/>
    </source>
</evidence>
<name>A0A9D2EI97_9MICO</name>
<dbReference type="Pfam" id="PF11268">
    <property type="entry name" value="DUF3071"/>
    <property type="match status" value="1"/>
</dbReference>
<protein>
    <submittedName>
        <fullName evidence="3">DUF3071 domain-containing protein</fullName>
    </submittedName>
</protein>
<feature type="region of interest" description="Disordered" evidence="1">
    <location>
        <begin position="185"/>
        <end position="217"/>
    </location>
</feature>